<dbReference type="PROSITE" id="PS50092">
    <property type="entry name" value="TSP1"/>
    <property type="match status" value="1"/>
</dbReference>
<dbReference type="PROSITE" id="PS50900">
    <property type="entry name" value="PLAC"/>
    <property type="match status" value="1"/>
</dbReference>
<dbReference type="InterPro" id="IPR010909">
    <property type="entry name" value="PLAC"/>
</dbReference>
<evidence type="ECO:0000256" key="1">
    <source>
        <dbReference type="ARBA" id="ARBA00022729"/>
    </source>
</evidence>
<dbReference type="Gene3D" id="2.20.100.10">
    <property type="entry name" value="Thrombospondin type-1 (TSP1) repeat"/>
    <property type="match status" value="1"/>
</dbReference>
<protein>
    <submittedName>
        <fullName evidence="4">ADAMTS-like protein 1</fullName>
    </submittedName>
</protein>
<keyword evidence="2" id="KW-0677">Repeat</keyword>
<sequence>MRHTALLGIQQCSLVVSGARQRSYCEHDSTPLTRQECYNDLCKGVWRVGEWSECSAACEKDGIKYRILQCVWYGTRRAAGNACRDLTRPSVMRVCRGGACTVPNNSKCEDLSKYCQNVRKMNLCKLGRYQTQCCKTCNS</sequence>
<keyword evidence="1" id="KW-0732">Signal</keyword>
<accession>A0A8D8UTP4</accession>
<reference evidence="4" key="1">
    <citation type="submission" date="2021-05" db="EMBL/GenBank/DDBJ databases">
        <authorList>
            <person name="Alioto T."/>
            <person name="Alioto T."/>
            <person name="Gomez Garrido J."/>
        </authorList>
    </citation>
    <scope>NUCLEOTIDE SEQUENCE</scope>
</reference>
<dbReference type="Pfam" id="PF19030">
    <property type="entry name" value="TSP1_ADAMTS"/>
    <property type="match status" value="1"/>
</dbReference>
<proteinExistence type="predicted"/>
<dbReference type="Pfam" id="PF08686">
    <property type="entry name" value="PLAC"/>
    <property type="match status" value="1"/>
</dbReference>
<dbReference type="AlphaFoldDB" id="A0A8D8UTP4"/>
<evidence type="ECO:0000256" key="2">
    <source>
        <dbReference type="ARBA" id="ARBA00022737"/>
    </source>
</evidence>
<dbReference type="SUPFAM" id="SSF82895">
    <property type="entry name" value="TSP-1 type 1 repeat"/>
    <property type="match status" value="1"/>
</dbReference>
<organism evidence="4">
    <name type="scientific">Cacopsylla melanoneura</name>
    <dbReference type="NCBI Taxonomy" id="428564"/>
    <lineage>
        <taxon>Eukaryota</taxon>
        <taxon>Metazoa</taxon>
        <taxon>Ecdysozoa</taxon>
        <taxon>Arthropoda</taxon>
        <taxon>Hexapoda</taxon>
        <taxon>Insecta</taxon>
        <taxon>Pterygota</taxon>
        <taxon>Neoptera</taxon>
        <taxon>Paraneoptera</taxon>
        <taxon>Hemiptera</taxon>
        <taxon>Sternorrhyncha</taxon>
        <taxon>Psylloidea</taxon>
        <taxon>Psyllidae</taxon>
        <taxon>Psyllinae</taxon>
        <taxon>Cacopsylla</taxon>
    </lineage>
</organism>
<dbReference type="InterPro" id="IPR036383">
    <property type="entry name" value="TSP1_rpt_sf"/>
</dbReference>
<dbReference type="InterPro" id="IPR000884">
    <property type="entry name" value="TSP1_rpt"/>
</dbReference>
<evidence type="ECO:0000259" key="3">
    <source>
        <dbReference type="PROSITE" id="PS50900"/>
    </source>
</evidence>
<dbReference type="EMBL" id="HBUF01347902">
    <property type="protein sequence ID" value="CAG6711194.1"/>
    <property type="molecule type" value="Transcribed_RNA"/>
</dbReference>
<name>A0A8D8UTP4_9HEMI</name>
<evidence type="ECO:0000313" key="4">
    <source>
        <dbReference type="EMBL" id="CAG6711194.1"/>
    </source>
</evidence>
<feature type="domain" description="PLAC" evidence="3">
    <location>
        <begin position="104"/>
        <end position="139"/>
    </location>
</feature>